<dbReference type="EMBL" id="CP067089">
    <property type="protein sequence ID" value="QQO08452.1"/>
    <property type="molecule type" value="Genomic_DNA"/>
</dbReference>
<evidence type="ECO:0000256" key="2">
    <source>
        <dbReference type="ARBA" id="ARBA00022801"/>
    </source>
</evidence>
<keyword evidence="3" id="KW-0479">Metal-binding</keyword>
<dbReference type="GO" id="GO:0046872">
    <property type="term" value="F:metal ion binding"/>
    <property type="evidence" value="ECO:0007669"/>
    <property type="project" value="UniProtKB-KW"/>
</dbReference>
<feature type="binding site" evidence="3">
    <location>
        <position position="288"/>
    </location>
    <ligand>
        <name>Mg(2+)</name>
        <dbReference type="ChEBI" id="CHEBI:18420"/>
        <label>1</label>
    </ligand>
</feature>
<dbReference type="InterPro" id="IPR050792">
    <property type="entry name" value="ADP-ribosylglycohydrolase"/>
</dbReference>
<feature type="binding site" evidence="3">
    <location>
        <position position="63"/>
    </location>
    <ligand>
        <name>Mg(2+)</name>
        <dbReference type="ChEBI" id="CHEBI:18420"/>
        <label>1</label>
    </ligand>
</feature>
<feature type="binding site" evidence="3">
    <location>
        <position position="287"/>
    </location>
    <ligand>
        <name>Mg(2+)</name>
        <dbReference type="ChEBI" id="CHEBI:18420"/>
        <label>1</label>
    </ligand>
</feature>
<evidence type="ECO:0000256" key="3">
    <source>
        <dbReference type="PIRSR" id="PIRSR605502-1"/>
    </source>
</evidence>
<dbReference type="RefSeq" id="WP_215625758.1">
    <property type="nucleotide sequence ID" value="NZ_CP067089.2"/>
</dbReference>
<dbReference type="GO" id="GO:0016787">
    <property type="term" value="F:hydrolase activity"/>
    <property type="evidence" value="ECO:0007669"/>
    <property type="project" value="UniProtKB-KW"/>
</dbReference>
<dbReference type="InterPro" id="IPR005502">
    <property type="entry name" value="Ribosyl_crysJ1"/>
</dbReference>
<dbReference type="Pfam" id="PF03747">
    <property type="entry name" value="ADP_ribosyl_GH"/>
    <property type="match status" value="1"/>
</dbReference>
<accession>A0A7T7XLJ9</accession>
<evidence type="ECO:0000313" key="5">
    <source>
        <dbReference type="Proteomes" id="UP000595917"/>
    </source>
</evidence>
<dbReference type="PANTHER" id="PTHR16222:SF24">
    <property type="entry name" value="ADP-RIBOSYLHYDROLASE ARH3"/>
    <property type="match status" value="1"/>
</dbReference>
<dbReference type="AlphaFoldDB" id="A0A7T7XLJ9"/>
<proteinExistence type="inferred from homology"/>
<comment type="similarity">
    <text evidence="1">Belongs to the ADP-ribosylglycohydrolase family.</text>
</comment>
<feature type="binding site" evidence="3">
    <location>
        <position position="65"/>
    </location>
    <ligand>
        <name>Mg(2+)</name>
        <dbReference type="ChEBI" id="CHEBI:18420"/>
        <label>1</label>
    </ligand>
</feature>
<dbReference type="Proteomes" id="UP000595917">
    <property type="component" value="Chromosome"/>
</dbReference>
<protein>
    <submittedName>
        <fullName evidence="4">ADP-ribosylglycohydrolase family protein</fullName>
    </submittedName>
</protein>
<keyword evidence="3" id="KW-0460">Magnesium</keyword>
<keyword evidence="2" id="KW-0378">Hydrolase</keyword>
<feature type="binding site" evidence="3">
    <location>
        <position position="285"/>
    </location>
    <ligand>
        <name>Mg(2+)</name>
        <dbReference type="ChEBI" id="CHEBI:18420"/>
        <label>1</label>
    </ligand>
</feature>
<comment type="cofactor">
    <cofactor evidence="3">
        <name>Mg(2+)</name>
        <dbReference type="ChEBI" id="CHEBI:18420"/>
    </cofactor>
    <text evidence="3">Binds 2 magnesium ions per subunit.</text>
</comment>
<dbReference type="Gene3D" id="1.10.4080.10">
    <property type="entry name" value="ADP-ribosylation/Crystallin J1"/>
    <property type="match status" value="1"/>
</dbReference>
<evidence type="ECO:0000313" key="4">
    <source>
        <dbReference type="EMBL" id="QQO08452.1"/>
    </source>
</evidence>
<dbReference type="InterPro" id="IPR036705">
    <property type="entry name" value="Ribosyl_crysJ1_sf"/>
</dbReference>
<dbReference type="KEGG" id="bhc:JFL75_16165"/>
<keyword evidence="5" id="KW-1185">Reference proteome</keyword>
<name>A0A7T7XLJ9_9SPIR</name>
<dbReference type="PANTHER" id="PTHR16222">
    <property type="entry name" value="ADP-RIBOSYLGLYCOHYDROLASE"/>
    <property type="match status" value="1"/>
</dbReference>
<evidence type="ECO:0000256" key="1">
    <source>
        <dbReference type="ARBA" id="ARBA00010702"/>
    </source>
</evidence>
<organism evidence="4 5">
    <name type="scientific">Breznakiella homolactica</name>
    <dbReference type="NCBI Taxonomy" id="2798577"/>
    <lineage>
        <taxon>Bacteria</taxon>
        <taxon>Pseudomonadati</taxon>
        <taxon>Spirochaetota</taxon>
        <taxon>Spirochaetia</taxon>
        <taxon>Spirochaetales</taxon>
        <taxon>Breznakiellaceae</taxon>
        <taxon>Breznakiella</taxon>
    </lineage>
</organism>
<sequence length="343" mass="36732">METAPFERVAGSLYGMATGDALGVPTSFLTPEHIRRVWGWVDTFYPPEPGHIFHDGLTAGEFTDDTEQALALIKSFTRERRVVPEDVVREILAWAERVKDKYASPLGPSTERALKAIAAGAPVTESGKWGNTNGSAMRISPVGIIHGLRGSSCEELVRDVYLTCLPTHNTTVCVSAAAAVAWGVACCIRGEHSVQTIVEETMRAADLGKQFGHEIPAASISARIAHIHTMIAERSSDEQAAADIYALFAGGDLAADSIPVAIGLFELGKGDPKRVNELCVNFGGDCDTNAAMAGAMAGAFAGIEAVPAEWRETVRTVNKVNLEQYARDLITLAPEWKTGEIQP</sequence>
<dbReference type="SUPFAM" id="SSF101478">
    <property type="entry name" value="ADP-ribosylglycohydrolase"/>
    <property type="match status" value="1"/>
</dbReference>
<reference evidence="4" key="1">
    <citation type="submission" date="2021-01" db="EMBL/GenBank/DDBJ databases">
        <title>Description of Breznakiella homolactica.</title>
        <authorList>
            <person name="Song Y."/>
            <person name="Brune A."/>
        </authorList>
    </citation>
    <scope>NUCLEOTIDE SEQUENCE</scope>
    <source>
        <strain evidence="4">RmG30</strain>
    </source>
</reference>
<feature type="binding site" evidence="3">
    <location>
        <position position="64"/>
    </location>
    <ligand>
        <name>Mg(2+)</name>
        <dbReference type="ChEBI" id="CHEBI:18420"/>
        <label>1</label>
    </ligand>
</feature>
<gene>
    <name evidence="4" type="ORF">JFL75_16165</name>
</gene>